<protein>
    <submittedName>
        <fullName evidence="1">Uncharacterized protein</fullName>
    </submittedName>
</protein>
<gene>
    <name evidence="1" type="ORF">SAMN04487996_101140</name>
</gene>
<keyword evidence="2" id="KW-1185">Reference proteome</keyword>
<dbReference type="EMBL" id="FNAN01000001">
    <property type="protein sequence ID" value="SDD48790.1"/>
    <property type="molecule type" value="Genomic_DNA"/>
</dbReference>
<dbReference type="RefSeq" id="WP_229212511.1">
    <property type="nucleotide sequence ID" value="NZ_FNAN01000001.1"/>
</dbReference>
<dbReference type="STRING" id="659014.SAMN04487996_101140"/>
<accession>A0A1G6V544</accession>
<reference evidence="2" key="1">
    <citation type="submission" date="2016-10" db="EMBL/GenBank/DDBJ databases">
        <authorList>
            <person name="Varghese N."/>
            <person name="Submissions S."/>
        </authorList>
    </citation>
    <scope>NUCLEOTIDE SEQUENCE [LARGE SCALE GENOMIC DNA]</scope>
    <source>
        <strain evidence="2">DSM 25329</strain>
    </source>
</reference>
<evidence type="ECO:0000313" key="2">
    <source>
        <dbReference type="Proteomes" id="UP000198748"/>
    </source>
</evidence>
<sequence length="177" mass="18511">MLLYCFLPGFASYAQTVATVDVSLTMPSVALVDILPSGSSSVTLQMTAPTEAGNILGTGTANSANWLIFTSAVTSGASRSIKGDVVGTLPPGIRLRLDVASYVGTGQGFTGGNSYVTANKYLTNTPVSFIDNIKGAYTGITYGSSGFRLSYSLEIQNYANIRSGTSNVTVRYTMVDN</sequence>
<proteinExistence type="predicted"/>
<dbReference type="Proteomes" id="UP000198748">
    <property type="component" value="Unassembled WGS sequence"/>
</dbReference>
<name>A0A1G6V544_9BACT</name>
<organism evidence="1 2">
    <name type="scientific">Dyadobacter soli</name>
    <dbReference type="NCBI Taxonomy" id="659014"/>
    <lineage>
        <taxon>Bacteria</taxon>
        <taxon>Pseudomonadati</taxon>
        <taxon>Bacteroidota</taxon>
        <taxon>Cytophagia</taxon>
        <taxon>Cytophagales</taxon>
        <taxon>Spirosomataceae</taxon>
        <taxon>Dyadobacter</taxon>
    </lineage>
</organism>
<evidence type="ECO:0000313" key="1">
    <source>
        <dbReference type="EMBL" id="SDD48790.1"/>
    </source>
</evidence>
<dbReference type="AlphaFoldDB" id="A0A1G6V544"/>